<dbReference type="GO" id="GO:0004674">
    <property type="term" value="F:protein serine/threonine kinase activity"/>
    <property type="evidence" value="ECO:0007669"/>
    <property type="project" value="UniProtKB-KW"/>
</dbReference>
<evidence type="ECO:0000313" key="3">
    <source>
        <dbReference type="EMBL" id="SKA39778.1"/>
    </source>
</evidence>
<dbReference type="AlphaFoldDB" id="A0A1T4THI6"/>
<dbReference type="RefSeq" id="WP_159457318.1">
    <property type="nucleotide sequence ID" value="NZ_FUWS01000025.1"/>
</dbReference>
<dbReference type="InterPro" id="IPR036890">
    <property type="entry name" value="HATPase_C_sf"/>
</dbReference>
<dbReference type="Pfam" id="PF13581">
    <property type="entry name" value="HATPase_c_2"/>
    <property type="match status" value="1"/>
</dbReference>
<dbReference type="CDD" id="cd16936">
    <property type="entry name" value="HATPase_RsbW-like"/>
    <property type="match status" value="1"/>
</dbReference>
<dbReference type="Proteomes" id="UP000190637">
    <property type="component" value="Unassembled WGS sequence"/>
</dbReference>
<reference evidence="3 4" key="1">
    <citation type="submission" date="2017-02" db="EMBL/GenBank/DDBJ databases">
        <authorList>
            <person name="Peterson S.W."/>
        </authorList>
    </citation>
    <scope>NUCLEOTIDE SEQUENCE [LARGE SCALE GENOMIC DNA]</scope>
    <source>
        <strain evidence="3 4">DSM 45154</strain>
    </source>
</reference>
<proteinExistence type="predicted"/>
<feature type="domain" description="Histidine kinase/HSP90-like ATPase" evidence="2">
    <location>
        <begin position="15"/>
        <end position="137"/>
    </location>
</feature>
<dbReference type="PANTHER" id="PTHR35526:SF3">
    <property type="entry name" value="ANTI-SIGMA-F FACTOR RSBW"/>
    <property type="match status" value="1"/>
</dbReference>
<dbReference type="EMBL" id="FUWS01000025">
    <property type="protein sequence ID" value="SKA39778.1"/>
    <property type="molecule type" value="Genomic_DNA"/>
</dbReference>
<keyword evidence="3" id="KW-0808">Transferase</keyword>
<evidence type="ECO:0000313" key="4">
    <source>
        <dbReference type="Proteomes" id="UP000190637"/>
    </source>
</evidence>
<protein>
    <submittedName>
        <fullName evidence="3">Anti-sigma regulatory factor (Ser/Thr protein kinase)</fullName>
    </submittedName>
</protein>
<keyword evidence="3" id="KW-0418">Kinase</keyword>
<dbReference type="Gene3D" id="3.30.565.10">
    <property type="entry name" value="Histidine kinase-like ATPase, C-terminal domain"/>
    <property type="match status" value="1"/>
</dbReference>
<dbReference type="InterPro" id="IPR050267">
    <property type="entry name" value="Anti-sigma-factor_SerPK"/>
</dbReference>
<organism evidence="3 4">
    <name type="scientific">Marinactinospora thermotolerans DSM 45154</name>
    <dbReference type="NCBI Taxonomy" id="1122192"/>
    <lineage>
        <taxon>Bacteria</taxon>
        <taxon>Bacillati</taxon>
        <taxon>Actinomycetota</taxon>
        <taxon>Actinomycetes</taxon>
        <taxon>Streptosporangiales</taxon>
        <taxon>Nocardiopsidaceae</taxon>
        <taxon>Marinactinospora</taxon>
    </lineage>
</organism>
<dbReference type="SUPFAM" id="SSF55874">
    <property type="entry name" value="ATPase domain of HSP90 chaperone/DNA topoisomerase II/histidine kinase"/>
    <property type="match status" value="1"/>
</dbReference>
<dbReference type="OrthoDB" id="3426026at2"/>
<keyword evidence="4" id="KW-1185">Reference proteome</keyword>
<gene>
    <name evidence="3" type="ORF">SAMN02745673_05008</name>
</gene>
<dbReference type="PANTHER" id="PTHR35526">
    <property type="entry name" value="ANTI-SIGMA-F FACTOR RSBW-RELATED"/>
    <property type="match status" value="1"/>
</dbReference>
<evidence type="ECO:0000256" key="1">
    <source>
        <dbReference type="ARBA" id="ARBA00022527"/>
    </source>
</evidence>
<dbReference type="InterPro" id="IPR003594">
    <property type="entry name" value="HATPase_dom"/>
</dbReference>
<dbReference type="STRING" id="1122192.SAMN02745673_05008"/>
<evidence type="ECO:0000259" key="2">
    <source>
        <dbReference type="Pfam" id="PF13581"/>
    </source>
</evidence>
<name>A0A1T4THI6_9ACTN</name>
<keyword evidence="1" id="KW-0723">Serine/threonine-protein kinase</keyword>
<sequence>MTAFTVFSTSLPGIPESVGEARRFVVGVLRVAPEKVPAVVIDNVEVIVSELATNAIRYTHSGDRGATYDLYFSVDTRRLTGSVRTEPPLAGFSPSDCERMPAVEGEGGRGLYLVRALATEYSDLRPYEHGTCFTLRWTSLALVSKGQG</sequence>
<accession>A0A1T4THI6</accession>